<accession>A0A094ZXX0</accession>
<gene>
    <name evidence="1" type="ORF">MS3_08200</name>
</gene>
<evidence type="ECO:0000313" key="1">
    <source>
        <dbReference type="EMBL" id="KGB39745.1"/>
    </source>
</evidence>
<dbReference type="AlphaFoldDB" id="A0A094ZXX0"/>
<organism evidence="1">
    <name type="scientific">Schistosoma haematobium</name>
    <name type="common">Blood fluke</name>
    <dbReference type="NCBI Taxonomy" id="6185"/>
    <lineage>
        <taxon>Eukaryota</taxon>
        <taxon>Metazoa</taxon>
        <taxon>Spiralia</taxon>
        <taxon>Lophotrochozoa</taxon>
        <taxon>Platyhelminthes</taxon>
        <taxon>Trematoda</taxon>
        <taxon>Digenea</taxon>
        <taxon>Strigeidida</taxon>
        <taxon>Schistosomatoidea</taxon>
        <taxon>Schistosomatidae</taxon>
        <taxon>Schistosoma</taxon>
    </lineage>
</organism>
<dbReference type="EMBL" id="KL251278">
    <property type="protein sequence ID" value="KGB39745.1"/>
    <property type="molecule type" value="Genomic_DNA"/>
</dbReference>
<protein>
    <submittedName>
        <fullName evidence="1">Uncharacterized protein</fullName>
    </submittedName>
</protein>
<reference evidence="1" key="1">
    <citation type="journal article" date="2012" name="Nat. Genet.">
        <title>Whole-genome sequence of Schistosoma haematobium.</title>
        <authorList>
            <person name="Young N.D."/>
            <person name="Jex A.R."/>
            <person name="Li B."/>
            <person name="Liu S."/>
            <person name="Yang L."/>
            <person name="Xiong Z."/>
            <person name="Li Y."/>
            <person name="Cantacessi C."/>
            <person name="Hall R.S."/>
            <person name="Xu X."/>
            <person name="Chen F."/>
            <person name="Wu X."/>
            <person name="Zerlotini A."/>
            <person name="Oliveira G."/>
            <person name="Hofmann A."/>
            <person name="Zhang G."/>
            <person name="Fang X."/>
            <person name="Kang Y."/>
            <person name="Campbell B.E."/>
            <person name="Loukas A."/>
            <person name="Ranganathan S."/>
            <person name="Rollinson D."/>
            <person name="Rinaldi G."/>
            <person name="Brindley P.J."/>
            <person name="Yang H."/>
            <person name="Wang J."/>
            <person name="Wang J."/>
            <person name="Gasser R.B."/>
        </authorList>
    </citation>
    <scope>NUCLEOTIDE SEQUENCE [LARGE SCALE GENOMIC DNA]</scope>
</reference>
<sequence>MTVDKSKYLYSNGSITNFTFSVHNGKDQNGTESSASLGVN</sequence>
<name>A0A094ZXX0_SCHHA</name>
<proteinExistence type="predicted"/>